<protein>
    <recommendedName>
        <fullName evidence="2">Transcriptional regulator SutA RNAP-binding domain-containing protein</fullName>
    </recommendedName>
</protein>
<proteinExistence type="predicted"/>
<evidence type="ECO:0000259" key="2">
    <source>
        <dbReference type="Pfam" id="PF20661"/>
    </source>
</evidence>
<dbReference type="Proteomes" id="UP000227088">
    <property type="component" value="Unassembled WGS sequence"/>
</dbReference>
<sequence length="105" mass="12131">MHKRPTKREIRQQMDNEVESYLNKGGAVREFERGESGLVNGKIDDRSSGFEQKKQERTPLTDELKAVDDRKKSGNSTTPTKPKRPHKKIIYDDFGEAIREIWVDG</sequence>
<comment type="caution">
    <text evidence="3">The sequence shown here is derived from an EMBL/GenBank/DDBJ whole genome shotgun (WGS) entry which is preliminary data.</text>
</comment>
<reference evidence="4" key="1">
    <citation type="journal article" date="2017" name="Proc. Natl. Acad. Sci. U.S.A.">
        <title>Simulation of Deepwater Horizon oil plume reveals substrate specialization within a complex community of hydrocarbon degraders.</title>
        <authorList>
            <person name="Hu P."/>
            <person name="Dubinsky E.A."/>
            <person name="Probst A.J."/>
            <person name="Wang J."/>
            <person name="Sieber C.M.K."/>
            <person name="Tom L.M."/>
            <person name="Gardinali P."/>
            <person name="Banfield J.F."/>
            <person name="Atlas R.M."/>
            <person name="Andersen G.L."/>
        </authorList>
    </citation>
    <scope>NUCLEOTIDE SEQUENCE [LARGE SCALE GENOMIC DNA]</scope>
</reference>
<name>A0A1Y5HV48_OLEAN</name>
<dbReference type="EMBL" id="MABE01000127">
    <property type="protein sequence ID" value="OUS41189.1"/>
    <property type="molecule type" value="Genomic_DNA"/>
</dbReference>
<organism evidence="3 4">
    <name type="scientific">Oleispira antarctica</name>
    <dbReference type="NCBI Taxonomy" id="188908"/>
    <lineage>
        <taxon>Bacteria</taxon>
        <taxon>Pseudomonadati</taxon>
        <taxon>Pseudomonadota</taxon>
        <taxon>Gammaproteobacteria</taxon>
        <taxon>Oceanospirillales</taxon>
        <taxon>Oceanospirillaceae</taxon>
        <taxon>Oleispira</taxon>
    </lineage>
</organism>
<feature type="domain" description="Transcriptional regulator SutA RNAP-binding" evidence="2">
    <location>
        <begin position="5"/>
        <end position="38"/>
    </location>
</feature>
<dbReference type="Pfam" id="PF20661">
    <property type="entry name" value="SutA-RBD"/>
    <property type="match status" value="1"/>
</dbReference>
<dbReference type="AlphaFoldDB" id="A0A1Y5HV48"/>
<evidence type="ECO:0000313" key="4">
    <source>
        <dbReference type="Proteomes" id="UP000227088"/>
    </source>
</evidence>
<evidence type="ECO:0000256" key="1">
    <source>
        <dbReference type="SAM" id="MobiDB-lite"/>
    </source>
</evidence>
<evidence type="ECO:0000313" key="3">
    <source>
        <dbReference type="EMBL" id="OUS41189.1"/>
    </source>
</evidence>
<gene>
    <name evidence="3" type="ORF">A9R00_02210</name>
</gene>
<feature type="region of interest" description="Disordered" evidence="1">
    <location>
        <begin position="32"/>
        <end position="87"/>
    </location>
</feature>
<accession>A0A1Y5HV48</accession>
<dbReference type="InterPro" id="IPR049191">
    <property type="entry name" value="SutA_RBD"/>
</dbReference>
<feature type="compositionally biased region" description="Basic and acidic residues" evidence="1">
    <location>
        <begin position="42"/>
        <end position="72"/>
    </location>
</feature>